<dbReference type="PANTHER" id="PTHR42847:SF4">
    <property type="entry name" value="ALKANESULFONATE MONOOXYGENASE-RELATED"/>
    <property type="match status" value="1"/>
</dbReference>
<dbReference type="Gene3D" id="3.20.20.30">
    <property type="entry name" value="Luciferase-like domain"/>
    <property type="match status" value="1"/>
</dbReference>
<protein>
    <submittedName>
        <fullName evidence="6">Alkanesulfonate monooxygenase</fullName>
        <ecNumber evidence="6">1.14.14.5</ecNumber>
    </submittedName>
</protein>
<dbReference type="InterPro" id="IPR050172">
    <property type="entry name" value="SsuD_RutA_monooxygenase"/>
</dbReference>
<dbReference type="Pfam" id="PF00296">
    <property type="entry name" value="Bac_luciferase"/>
    <property type="match status" value="1"/>
</dbReference>
<evidence type="ECO:0000256" key="2">
    <source>
        <dbReference type="ARBA" id="ARBA00022643"/>
    </source>
</evidence>
<evidence type="ECO:0000313" key="6">
    <source>
        <dbReference type="EMBL" id="BAN01336.1"/>
    </source>
</evidence>
<organism evidence="6 7">
    <name type="scientific">Ilumatobacter coccineus (strain NBRC 103263 / KCTC 29153 / YM16-304)</name>
    <dbReference type="NCBI Taxonomy" id="1313172"/>
    <lineage>
        <taxon>Bacteria</taxon>
        <taxon>Bacillati</taxon>
        <taxon>Actinomycetota</taxon>
        <taxon>Acidimicrobiia</taxon>
        <taxon>Acidimicrobiales</taxon>
        <taxon>Ilumatobacteraceae</taxon>
        <taxon>Ilumatobacter</taxon>
    </lineage>
</organism>
<sequence>MSHVTRPDVPEISWFSALCDDDYEFLGVPDASLAASWPHCRDIVQAADRGGFDNVLLPSGYQLGIDSTAFAAAISTHTDDINLLLAVRMGEMWLPQLARQLASIDQFSNGRLTINIISSDIPGEALDSAPRYQRTREWMQVLRKLLDRESIDFHGEYVNLELDPPRVGTTTGTCPPFYFGGFSPAAKDVAAAEADVFLTWPDTVASVGDTVTEMNALARERYDRDILCGLRAHVIVRETEAEARAAAERLVSKLDADTGDAIRNKSLDAASVGVSRQAELRESAADDGFVEDNLWTGVGRARSGAGAAIVGDPDQVVAKLRAYQEAGVSAFILSGYTHQAECDLVAEHVLPAIEHAPIRPRFTSDLSTGQTTGSA</sequence>
<name>A0A6C7EBF0_ILUCY</name>
<keyword evidence="2" id="KW-0288">FMN</keyword>
<reference evidence="6 7" key="1">
    <citation type="journal article" date="2013" name="Int. J. Syst. Evol. Microbiol.">
        <title>Ilumatobacter nonamiense sp. nov. and Ilumatobacter coccineum sp. nov., isolated from seashore sand.</title>
        <authorList>
            <person name="Matsumoto A."/>
            <person name="Kasai H."/>
            <person name="Matsuo Y."/>
            <person name="Shizuri Y."/>
            <person name="Ichikawa N."/>
            <person name="Fujita N."/>
            <person name="Omura S."/>
            <person name="Takahashi Y."/>
        </authorList>
    </citation>
    <scope>NUCLEOTIDE SEQUENCE [LARGE SCALE GENOMIC DNA]</scope>
    <source>
        <strain evidence="7">NBRC 103263 / KCTC 29153 / YM16-304</strain>
    </source>
</reference>
<dbReference type="SUPFAM" id="SSF51679">
    <property type="entry name" value="Bacterial luciferase-like"/>
    <property type="match status" value="1"/>
</dbReference>
<feature type="domain" description="Luciferase-like" evidence="5">
    <location>
        <begin position="36"/>
        <end position="329"/>
    </location>
</feature>
<keyword evidence="3 6" id="KW-0560">Oxidoreductase</keyword>
<keyword evidence="7" id="KW-1185">Reference proteome</keyword>
<dbReference type="PANTHER" id="PTHR42847">
    <property type="entry name" value="ALKANESULFONATE MONOOXYGENASE"/>
    <property type="match status" value="1"/>
</dbReference>
<keyword evidence="1" id="KW-0285">Flavoprotein</keyword>
<dbReference type="EC" id="1.14.14.5" evidence="6"/>
<evidence type="ECO:0000313" key="7">
    <source>
        <dbReference type="Proteomes" id="UP000011863"/>
    </source>
</evidence>
<keyword evidence="4 6" id="KW-0503">Monooxygenase</keyword>
<dbReference type="GO" id="GO:0008726">
    <property type="term" value="F:alkanesulfonate monooxygenase activity"/>
    <property type="evidence" value="ECO:0007669"/>
    <property type="project" value="UniProtKB-EC"/>
</dbReference>
<evidence type="ECO:0000256" key="3">
    <source>
        <dbReference type="ARBA" id="ARBA00023002"/>
    </source>
</evidence>
<accession>A0A6C7EBF0</accession>
<dbReference type="AlphaFoldDB" id="A0A6C7EBF0"/>
<dbReference type="KEGG" id="aym:YM304_10220"/>
<proteinExistence type="predicted"/>
<dbReference type="Proteomes" id="UP000011863">
    <property type="component" value="Chromosome"/>
</dbReference>
<dbReference type="OrthoDB" id="9814695at2"/>
<evidence type="ECO:0000256" key="4">
    <source>
        <dbReference type="ARBA" id="ARBA00023033"/>
    </source>
</evidence>
<dbReference type="InterPro" id="IPR011251">
    <property type="entry name" value="Luciferase-like_dom"/>
</dbReference>
<evidence type="ECO:0000259" key="5">
    <source>
        <dbReference type="Pfam" id="PF00296"/>
    </source>
</evidence>
<dbReference type="EMBL" id="AP012057">
    <property type="protein sequence ID" value="BAN01336.1"/>
    <property type="molecule type" value="Genomic_DNA"/>
</dbReference>
<evidence type="ECO:0000256" key="1">
    <source>
        <dbReference type="ARBA" id="ARBA00022630"/>
    </source>
</evidence>
<gene>
    <name evidence="6" type="primary">ssuD</name>
    <name evidence="6" type="ORF">YM304_10220</name>
</gene>
<dbReference type="GO" id="GO:0046306">
    <property type="term" value="P:alkanesulfonate catabolic process"/>
    <property type="evidence" value="ECO:0007669"/>
    <property type="project" value="TreeGrafter"/>
</dbReference>
<dbReference type="RefSeq" id="WP_015440583.1">
    <property type="nucleotide sequence ID" value="NC_020520.1"/>
</dbReference>
<dbReference type="InterPro" id="IPR036661">
    <property type="entry name" value="Luciferase-like_sf"/>
</dbReference>